<evidence type="ECO:0000256" key="2">
    <source>
        <dbReference type="ARBA" id="ARBA00008848"/>
    </source>
</evidence>
<feature type="region of interest" description="Disordered" evidence="7">
    <location>
        <begin position="47"/>
        <end position="70"/>
    </location>
</feature>
<dbReference type="InParanoid" id="A0A078AT60"/>
<evidence type="ECO:0000313" key="10">
    <source>
        <dbReference type="Proteomes" id="UP000039865"/>
    </source>
</evidence>
<dbReference type="Gene3D" id="2.160.20.70">
    <property type="match status" value="1"/>
</dbReference>
<comment type="similarity">
    <text evidence="2">Belongs to the TBCC family.</text>
</comment>
<evidence type="ECO:0000256" key="6">
    <source>
        <dbReference type="ARBA" id="ARBA00026055"/>
    </source>
</evidence>
<gene>
    <name evidence="9" type="primary">Contig16000.g17051</name>
    <name evidence="9" type="ORF">STYLEM_14722</name>
</gene>
<keyword evidence="10" id="KW-1185">Reference proteome</keyword>
<dbReference type="AlphaFoldDB" id="A0A078AT60"/>
<protein>
    <submittedName>
        <fullName evidence="9">Tubulin folding cofactor</fullName>
    </submittedName>
</protein>
<dbReference type="InterPro" id="IPR027684">
    <property type="entry name" value="TBCC"/>
</dbReference>
<dbReference type="EMBL" id="CCKQ01013922">
    <property type="protein sequence ID" value="CDW85640.1"/>
    <property type="molecule type" value="Genomic_DNA"/>
</dbReference>
<dbReference type="Gene3D" id="1.20.58.1250">
    <property type="entry name" value="Tubulin Binding Cofactor C, N-terminal domain"/>
    <property type="match status" value="1"/>
</dbReference>
<dbReference type="InterPro" id="IPR017901">
    <property type="entry name" value="C-CAP_CF_C-like"/>
</dbReference>
<evidence type="ECO:0000313" key="9">
    <source>
        <dbReference type="EMBL" id="CDW85640.1"/>
    </source>
</evidence>
<reference evidence="9 10" key="1">
    <citation type="submission" date="2014-06" db="EMBL/GenBank/DDBJ databases">
        <authorList>
            <person name="Swart Estienne"/>
        </authorList>
    </citation>
    <scope>NUCLEOTIDE SEQUENCE [LARGE SCALE GENOMIC DNA]</scope>
    <source>
        <strain evidence="9 10">130c</strain>
    </source>
</reference>
<proteinExistence type="inferred from homology"/>
<dbReference type="PANTHER" id="PTHR15139:SF0">
    <property type="entry name" value="TUBULIN-SPECIFIC CHAPERONE C"/>
    <property type="match status" value="1"/>
</dbReference>
<dbReference type="GO" id="GO:0007021">
    <property type="term" value="P:tubulin complex assembly"/>
    <property type="evidence" value="ECO:0007669"/>
    <property type="project" value="TreeGrafter"/>
</dbReference>
<evidence type="ECO:0000256" key="4">
    <source>
        <dbReference type="ARBA" id="ARBA00022990"/>
    </source>
</evidence>
<accession>A0A078AT60</accession>
<dbReference type="PROSITE" id="PS51329">
    <property type="entry name" value="C_CAP_COFACTOR_C"/>
    <property type="match status" value="1"/>
</dbReference>
<dbReference type="InterPro" id="IPR031925">
    <property type="entry name" value="TBCC_N"/>
</dbReference>
<dbReference type="SMART" id="SM00673">
    <property type="entry name" value="CARP"/>
    <property type="match status" value="2"/>
</dbReference>
<dbReference type="PANTHER" id="PTHR15139">
    <property type="entry name" value="TUBULIN FOLDING COFACTOR C"/>
    <property type="match status" value="1"/>
</dbReference>
<dbReference type="OMA" id="YFQHEIT"/>
<feature type="domain" description="C-CAP/cofactor C-like" evidence="8">
    <location>
        <begin position="166"/>
        <end position="324"/>
    </location>
</feature>
<keyword evidence="4" id="KW-0007">Acetylation</keyword>
<dbReference type="InterPro" id="IPR016098">
    <property type="entry name" value="CAP/MinC_C"/>
</dbReference>
<sequence length="366" mass="42811">MESQITLQKEKETSNSVIFRVDDSSVDQEAEQEKLKQLQLKFSDIEKQRQASKKERVDEQDKEKDPDEDFKLIDQKFNKSLQEITSQLEVWNSMGGDKEKMEKHFEDQFASYRQLRDYIATYAYSVPTYQLQQCQAGLDQLNEKITAQKELAFPKKKFAFVRKTQPKAEKKDEEKKETSVGATQSTIVNNSLGNHLLIKDQYNKNIKKTEEEYFGKENVIIEGLENCSIYLPFLVKSLYIKNITDCKIFVGAVSGASFVNNATNCEIYLCSHQIRIHNSAKTKFFLIAKSNPIIEHCKNMLFGTYNCTYQNHEQHLKESSLFQIKNFWNLILDFNWHRQDKSPNWDIISDDSEHYKETIDLDQVQV</sequence>
<dbReference type="Pfam" id="PF07986">
    <property type="entry name" value="TBCC"/>
    <property type="match status" value="1"/>
</dbReference>
<comment type="subcellular location">
    <subcellularLocation>
        <location evidence="1">Cytoplasm</location>
    </subcellularLocation>
</comment>
<keyword evidence="5" id="KW-0143">Chaperone</keyword>
<dbReference type="Proteomes" id="UP000039865">
    <property type="component" value="Unassembled WGS sequence"/>
</dbReference>
<dbReference type="GO" id="GO:0005737">
    <property type="term" value="C:cytoplasm"/>
    <property type="evidence" value="ECO:0007669"/>
    <property type="project" value="UniProtKB-SubCell"/>
</dbReference>
<dbReference type="InterPro" id="IPR038397">
    <property type="entry name" value="TBCC_N_sf"/>
</dbReference>
<evidence type="ECO:0000256" key="7">
    <source>
        <dbReference type="SAM" id="MobiDB-lite"/>
    </source>
</evidence>
<evidence type="ECO:0000259" key="8">
    <source>
        <dbReference type="PROSITE" id="PS51329"/>
    </source>
</evidence>
<name>A0A078AT60_STYLE</name>
<evidence type="ECO:0000256" key="5">
    <source>
        <dbReference type="ARBA" id="ARBA00023186"/>
    </source>
</evidence>
<evidence type="ECO:0000256" key="1">
    <source>
        <dbReference type="ARBA" id="ARBA00004496"/>
    </source>
</evidence>
<comment type="subunit">
    <text evidence="6">Supercomplex made of cofactors A to E. Cofactors A and D function by capturing and stabilizing tubulin in a quasi-native conformation. Cofactor E binds to the cofactor D-tubulin complex; interaction with cofactor C then causes the release of tubulin polypeptides that are committed to the native state.</text>
</comment>
<organism evidence="9 10">
    <name type="scientific">Stylonychia lemnae</name>
    <name type="common">Ciliate</name>
    <dbReference type="NCBI Taxonomy" id="5949"/>
    <lineage>
        <taxon>Eukaryota</taxon>
        <taxon>Sar</taxon>
        <taxon>Alveolata</taxon>
        <taxon>Ciliophora</taxon>
        <taxon>Intramacronucleata</taxon>
        <taxon>Spirotrichea</taxon>
        <taxon>Stichotrichia</taxon>
        <taxon>Sporadotrichida</taxon>
        <taxon>Oxytrichidae</taxon>
        <taxon>Stylonychinae</taxon>
        <taxon>Stylonychia</taxon>
    </lineage>
</organism>
<dbReference type="GO" id="GO:0015631">
    <property type="term" value="F:tubulin binding"/>
    <property type="evidence" value="ECO:0007669"/>
    <property type="project" value="InterPro"/>
</dbReference>
<dbReference type="InterPro" id="IPR012945">
    <property type="entry name" value="Tubulin-bd_cofactor_C_dom"/>
</dbReference>
<dbReference type="GO" id="GO:0007023">
    <property type="term" value="P:post-chaperonin tubulin folding pathway"/>
    <property type="evidence" value="ECO:0007669"/>
    <property type="project" value="InterPro"/>
</dbReference>
<keyword evidence="3" id="KW-0963">Cytoplasm</keyword>
<dbReference type="Pfam" id="PF16752">
    <property type="entry name" value="TBCC_N"/>
    <property type="match status" value="1"/>
</dbReference>
<dbReference type="OrthoDB" id="293406at2759"/>
<evidence type="ECO:0000256" key="3">
    <source>
        <dbReference type="ARBA" id="ARBA00022490"/>
    </source>
</evidence>
<dbReference type="InterPro" id="IPR006599">
    <property type="entry name" value="CARP_motif"/>
</dbReference>